<keyword evidence="10" id="KW-1185">Reference proteome</keyword>
<dbReference type="OrthoDB" id="9922at2"/>
<dbReference type="PANTHER" id="PTHR35093:SF8">
    <property type="entry name" value="OUTER MEMBRANE PROTEIN NMB0088-RELATED"/>
    <property type="match status" value="1"/>
</dbReference>
<evidence type="ECO:0000313" key="9">
    <source>
        <dbReference type="EMBL" id="RKH45391.1"/>
    </source>
</evidence>
<gene>
    <name evidence="9" type="ORF">D7X12_08090</name>
</gene>
<dbReference type="Pfam" id="PF03349">
    <property type="entry name" value="Toluene_X"/>
    <property type="match status" value="1"/>
</dbReference>
<dbReference type="GO" id="GO:0009279">
    <property type="term" value="C:cell outer membrane"/>
    <property type="evidence" value="ECO:0007669"/>
    <property type="project" value="UniProtKB-SubCell"/>
</dbReference>
<keyword evidence="4" id="KW-0812">Transmembrane</keyword>
<dbReference type="RefSeq" id="WP_120624684.1">
    <property type="nucleotide sequence ID" value="NZ_RAWG01000036.1"/>
</dbReference>
<dbReference type="AlphaFoldDB" id="A0A3A8NT97"/>
<proteinExistence type="inferred from homology"/>
<evidence type="ECO:0000256" key="6">
    <source>
        <dbReference type="ARBA" id="ARBA00023136"/>
    </source>
</evidence>
<feature type="signal peptide" evidence="8">
    <location>
        <begin position="1"/>
        <end position="18"/>
    </location>
</feature>
<evidence type="ECO:0000256" key="7">
    <source>
        <dbReference type="ARBA" id="ARBA00023237"/>
    </source>
</evidence>
<dbReference type="SUPFAM" id="SSF56935">
    <property type="entry name" value="Porins"/>
    <property type="match status" value="1"/>
</dbReference>
<evidence type="ECO:0000256" key="4">
    <source>
        <dbReference type="ARBA" id="ARBA00022692"/>
    </source>
</evidence>
<comment type="caution">
    <text evidence="9">The sequence shown here is derived from an EMBL/GenBank/DDBJ whole genome shotgun (WGS) entry which is preliminary data.</text>
</comment>
<dbReference type="Gene3D" id="2.40.160.60">
    <property type="entry name" value="Outer membrane protein transport protein (OMPP1/FadL/TodX)"/>
    <property type="match status" value="1"/>
</dbReference>
<organism evidence="9 10">
    <name type="scientific">Corallococcus sicarius</name>
    <dbReference type="NCBI Taxonomy" id="2316726"/>
    <lineage>
        <taxon>Bacteria</taxon>
        <taxon>Pseudomonadati</taxon>
        <taxon>Myxococcota</taxon>
        <taxon>Myxococcia</taxon>
        <taxon>Myxococcales</taxon>
        <taxon>Cystobacterineae</taxon>
        <taxon>Myxococcaceae</taxon>
        <taxon>Corallococcus</taxon>
    </lineage>
</organism>
<evidence type="ECO:0000256" key="5">
    <source>
        <dbReference type="ARBA" id="ARBA00022729"/>
    </source>
</evidence>
<sequence length="397" mass="42988">MKKTLSLVAILAAGTSQAAGFQIDTHSARATGTGGAATAWLEDSSAIYYNAANIIGVKKLDITIGDTGILPSITFQRTGAPEAEGQKTTLSPPPHLFVVYKPFDRAAFGVGVFTPYGARSRWEDGFSGRFRGFESSLATYYINPTFAYELHERFRFGVGLDIARATIELTRGLNFVNSEGSLHLGGADWGSGFNVGVQATVLDNLKMGLHYRSAIDIEFQGKADFQNIPVEFQSRLKDQTAKASVVLPSTVTAGLSYAPIDRLMLAFDASWVDWSTFSALSIRFEDPAINNPIPKRWRAKWKYSLGAEYGVTDALQVRGGLVYDPSPSPDYTLTPDLPDANRIKATVGLGYQLRPFRADLGYQFVALSDKQSTAPGMSGTYSGSAHVFGLTLGFSPQ</sequence>
<name>A0A3A8NT97_9BACT</name>
<keyword evidence="7" id="KW-0998">Cell outer membrane</keyword>
<feature type="chain" id="PRO_5017245860" evidence="8">
    <location>
        <begin position="19"/>
        <end position="397"/>
    </location>
</feature>
<dbReference type="PANTHER" id="PTHR35093">
    <property type="entry name" value="OUTER MEMBRANE PROTEIN NMB0088-RELATED"/>
    <property type="match status" value="1"/>
</dbReference>
<reference evidence="10" key="1">
    <citation type="submission" date="2018-09" db="EMBL/GenBank/DDBJ databases">
        <authorList>
            <person name="Livingstone P.G."/>
            <person name="Whitworth D.E."/>
        </authorList>
    </citation>
    <scope>NUCLEOTIDE SEQUENCE [LARGE SCALE GENOMIC DNA]</scope>
    <source>
        <strain evidence="10">CA040B</strain>
    </source>
</reference>
<keyword evidence="6" id="KW-0472">Membrane</keyword>
<evidence type="ECO:0000256" key="8">
    <source>
        <dbReference type="SAM" id="SignalP"/>
    </source>
</evidence>
<keyword evidence="3" id="KW-1134">Transmembrane beta strand</keyword>
<dbReference type="InterPro" id="IPR005017">
    <property type="entry name" value="OMPP1/FadL/TodX"/>
</dbReference>
<evidence type="ECO:0000256" key="2">
    <source>
        <dbReference type="ARBA" id="ARBA00008163"/>
    </source>
</evidence>
<evidence type="ECO:0000313" key="10">
    <source>
        <dbReference type="Proteomes" id="UP000273405"/>
    </source>
</evidence>
<dbReference type="GO" id="GO:0015483">
    <property type="term" value="F:long-chain fatty acid transporting porin activity"/>
    <property type="evidence" value="ECO:0007669"/>
    <property type="project" value="TreeGrafter"/>
</dbReference>
<keyword evidence="5 8" id="KW-0732">Signal</keyword>
<accession>A0A3A8NT97</accession>
<evidence type="ECO:0000256" key="1">
    <source>
        <dbReference type="ARBA" id="ARBA00004571"/>
    </source>
</evidence>
<comment type="subcellular location">
    <subcellularLocation>
        <location evidence="1">Cell outer membrane</location>
        <topology evidence="1">Multi-pass membrane protein</topology>
    </subcellularLocation>
</comment>
<evidence type="ECO:0000256" key="3">
    <source>
        <dbReference type="ARBA" id="ARBA00022452"/>
    </source>
</evidence>
<dbReference type="Proteomes" id="UP000273405">
    <property type="component" value="Unassembled WGS sequence"/>
</dbReference>
<protein>
    <submittedName>
        <fullName evidence="9">Transporter</fullName>
    </submittedName>
</protein>
<comment type="similarity">
    <text evidence="2">Belongs to the OmpP1/FadL family.</text>
</comment>
<dbReference type="EMBL" id="RAWG01000036">
    <property type="protein sequence ID" value="RKH45391.1"/>
    <property type="molecule type" value="Genomic_DNA"/>
</dbReference>